<feature type="domain" description="Aldehyde dehydrogenase" evidence="5">
    <location>
        <begin position="26"/>
        <end position="472"/>
    </location>
</feature>
<proteinExistence type="inferred from homology"/>
<evidence type="ECO:0000313" key="7">
    <source>
        <dbReference type="Proteomes" id="UP000254425"/>
    </source>
</evidence>
<reference evidence="6 7" key="1">
    <citation type="submission" date="2018-07" db="EMBL/GenBank/DDBJ databases">
        <title>Draft genome of the type strain Streptomyces armeniacus ATCC 15676.</title>
        <authorList>
            <person name="Labana P."/>
            <person name="Gosse J.T."/>
            <person name="Boddy C.N."/>
        </authorList>
    </citation>
    <scope>NUCLEOTIDE SEQUENCE [LARGE SCALE GENOMIC DNA]</scope>
    <source>
        <strain evidence="6 7">ATCC 15676</strain>
    </source>
</reference>
<dbReference type="Gene3D" id="3.40.309.10">
    <property type="entry name" value="Aldehyde Dehydrogenase, Chain A, domain 2"/>
    <property type="match status" value="1"/>
</dbReference>
<sequence length="477" mass="49639">MTTVTRTLSGVRIDNGTPEPQSPAPHELVDPATGAAWATVVYGGEAEARRALDSAARVLPAWAALPAGRRAAALRAIAADLREDGLTARLAGLITRETGKRIAEARAEVGLSAAFFEWFADAVSGRAERAWSHVPGLRHEVGERALGVVAVLTPWNFPVSIPARKIAPALAAGCPVLFKPSEVAPASALCLAEVVERHVPSGVVSTVVGEPAAISDVWLADRRVRGLTFTGSTRVGRLLAAAVAPRFTRSVFELGGNAPFVVLEDADLDLAVETLMVAKYRNNGQSCIAANQVWAPRRSADELAARFSRASDRLVLGDPADEATTLGPLALPTDPARVESLVDSAGGDVWRAATPVPEAGNFTRPAVSVRPLRDSELVREEIFGPAVSVLEYDALDEVLEAVAAGPYGLGGYVVGAPRRAAEVARALDVGIVGVNTGSPNTPQVPFAGLKDSGTGVEGSHLGLEAFLAPQTVAVADG</sequence>
<keyword evidence="1 3" id="KW-0560">Oxidoreductase</keyword>
<evidence type="ECO:0000313" key="6">
    <source>
        <dbReference type="EMBL" id="AXK31866.1"/>
    </source>
</evidence>
<dbReference type="EMBL" id="CP031320">
    <property type="protein sequence ID" value="AXK31866.1"/>
    <property type="molecule type" value="Genomic_DNA"/>
</dbReference>
<keyword evidence="7" id="KW-1185">Reference proteome</keyword>
<dbReference type="AlphaFoldDB" id="A0A345XJQ0"/>
<name>A0A345XJQ0_9ACTN</name>
<dbReference type="InterPro" id="IPR050740">
    <property type="entry name" value="Aldehyde_DH_Superfamily"/>
</dbReference>
<protein>
    <submittedName>
        <fullName evidence="6">Aldehyde dehydrogenase family protein</fullName>
    </submittedName>
</protein>
<dbReference type="KEGG" id="sarm:DVA86_03590"/>
<gene>
    <name evidence="6" type="ORF">DVA86_03590</name>
</gene>
<evidence type="ECO:0000256" key="4">
    <source>
        <dbReference type="SAM" id="MobiDB-lite"/>
    </source>
</evidence>
<dbReference type="GO" id="GO:0004777">
    <property type="term" value="F:succinate-semialdehyde dehydrogenase (NAD+) activity"/>
    <property type="evidence" value="ECO:0007669"/>
    <property type="project" value="TreeGrafter"/>
</dbReference>
<dbReference type="InterPro" id="IPR029510">
    <property type="entry name" value="Ald_DH_CS_GLU"/>
</dbReference>
<dbReference type="PROSITE" id="PS00070">
    <property type="entry name" value="ALDEHYDE_DEHYDR_CYS"/>
    <property type="match status" value="1"/>
</dbReference>
<evidence type="ECO:0000259" key="5">
    <source>
        <dbReference type="Pfam" id="PF00171"/>
    </source>
</evidence>
<dbReference type="PROSITE" id="PS00687">
    <property type="entry name" value="ALDEHYDE_DEHYDR_GLU"/>
    <property type="match status" value="1"/>
</dbReference>
<dbReference type="PANTHER" id="PTHR43353:SF5">
    <property type="entry name" value="SUCCINATE-SEMIALDEHYDE DEHYDROGENASE, MITOCHONDRIAL"/>
    <property type="match status" value="1"/>
</dbReference>
<dbReference type="InterPro" id="IPR016160">
    <property type="entry name" value="Ald_DH_CS_CYS"/>
</dbReference>
<dbReference type="InterPro" id="IPR016162">
    <property type="entry name" value="Ald_DH_N"/>
</dbReference>
<dbReference type="GO" id="GO:0009450">
    <property type="term" value="P:gamma-aminobutyric acid catabolic process"/>
    <property type="evidence" value="ECO:0007669"/>
    <property type="project" value="TreeGrafter"/>
</dbReference>
<dbReference type="SUPFAM" id="SSF53720">
    <property type="entry name" value="ALDH-like"/>
    <property type="match status" value="1"/>
</dbReference>
<evidence type="ECO:0000256" key="1">
    <source>
        <dbReference type="ARBA" id="ARBA00023002"/>
    </source>
</evidence>
<dbReference type="InterPro" id="IPR015590">
    <property type="entry name" value="Aldehyde_DH_dom"/>
</dbReference>
<accession>A0A345XJQ0</accession>
<dbReference type="PANTHER" id="PTHR43353">
    <property type="entry name" value="SUCCINATE-SEMIALDEHYDE DEHYDROGENASE, MITOCHONDRIAL"/>
    <property type="match status" value="1"/>
</dbReference>
<feature type="active site" evidence="2">
    <location>
        <position position="253"/>
    </location>
</feature>
<evidence type="ECO:0000256" key="3">
    <source>
        <dbReference type="RuleBase" id="RU003345"/>
    </source>
</evidence>
<dbReference type="FunFam" id="3.40.605.10:FF:000063">
    <property type="entry name" value="Succinate-semialdehyde dehydrogenase, mitochondrial"/>
    <property type="match status" value="1"/>
</dbReference>
<dbReference type="Gene3D" id="3.40.605.10">
    <property type="entry name" value="Aldehyde Dehydrogenase, Chain A, domain 1"/>
    <property type="match status" value="1"/>
</dbReference>
<organism evidence="6 7">
    <name type="scientific">Streptomyces armeniacus</name>
    <dbReference type="NCBI Taxonomy" id="83291"/>
    <lineage>
        <taxon>Bacteria</taxon>
        <taxon>Bacillati</taxon>
        <taxon>Actinomycetota</taxon>
        <taxon>Actinomycetes</taxon>
        <taxon>Kitasatosporales</taxon>
        <taxon>Streptomycetaceae</taxon>
        <taxon>Streptomyces</taxon>
    </lineage>
</organism>
<dbReference type="Pfam" id="PF00171">
    <property type="entry name" value="Aldedh"/>
    <property type="match status" value="1"/>
</dbReference>
<dbReference type="Proteomes" id="UP000254425">
    <property type="component" value="Chromosome"/>
</dbReference>
<dbReference type="InterPro" id="IPR016161">
    <property type="entry name" value="Ald_DH/histidinol_DH"/>
</dbReference>
<evidence type="ECO:0000256" key="2">
    <source>
        <dbReference type="PROSITE-ProRule" id="PRU10007"/>
    </source>
</evidence>
<dbReference type="InterPro" id="IPR016163">
    <property type="entry name" value="Ald_DH_C"/>
</dbReference>
<feature type="region of interest" description="Disordered" evidence="4">
    <location>
        <begin position="1"/>
        <end position="26"/>
    </location>
</feature>
<dbReference type="RefSeq" id="WP_208875712.1">
    <property type="nucleotide sequence ID" value="NZ_CP031320.1"/>
</dbReference>
<comment type="similarity">
    <text evidence="3">Belongs to the aldehyde dehydrogenase family.</text>
</comment>